<dbReference type="Gene3D" id="3.40.50.1220">
    <property type="entry name" value="TPP-binding domain"/>
    <property type="match status" value="1"/>
</dbReference>
<dbReference type="Proteomes" id="UP000267268">
    <property type="component" value="Chromosome 1"/>
</dbReference>
<proteinExistence type="predicted"/>
<dbReference type="RefSeq" id="WP_126616888.1">
    <property type="nucleotide sequence ID" value="NZ_CP034562.1"/>
</dbReference>
<dbReference type="KEGG" id="fll:EI427_16750"/>
<dbReference type="SUPFAM" id="SSF52467">
    <property type="entry name" value="DHS-like NAD/FAD-binding domain"/>
    <property type="match status" value="1"/>
</dbReference>
<protein>
    <submittedName>
        <fullName evidence="1">SIR2 family protein</fullName>
    </submittedName>
</protein>
<organism evidence="1 2">
    <name type="scientific">Flammeovirga pectinis</name>
    <dbReference type="NCBI Taxonomy" id="2494373"/>
    <lineage>
        <taxon>Bacteria</taxon>
        <taxon>Pseudomonadati</taxon>
        <taxon>Bacteroidota</taxon>
        <taxon>Cytophagia</taxon>
        <taxon>Cytophagales</taxon>
        <taxon>Flammeovirgaceae</taxon>
        <taxon>Flammeovirga</taxon>
    </lineage>
</organism>
<name>A0A3Q9FRY4_9BACT</name>
<evidence type="ECO:0000313" key="2">
    <source>
        <dbReference type="Proteomes" id="UP000267268"/>
    </source>
</evidence>
<dbReference type="OrthoDB" id="9808492at2"/>
<reference evidence="1 2" key="1">
    <citation type="submission" date="2018-12" db="EMBL/GenBank/DDBJ databases">
        <title>Flammeovirga pectinis sp. nov., isolated from the gut of the Korean scallop, Patinopecten yessoensis.</title>
        <authorList>
            <person name="Bae J.-W."/>
            <person name="Jeong Y.-S."/>
            <person name="Kang W."/>
        </authorList>
    </citation>
    <scope>NUCLEOTIDE SEQUENCE [LARGE SCALE GENOMIC DNA]</scope>
    <source>
        <strain evidence="1 2">L12M1</strain>
    </source>
</reference>
<dbReference type="EMBL" id="CP034562">
    <property type="protein sequence ID" value="AZQ63814.1"/>
    <property type="molecule type" value="Genomic_DNA"/>
</dbReference>
<sequence length="342" mass="39125">MEIEDFLKLIQKWANNVPLVILGSGASVPFSLPSMWTLGEYLKKNITFSETEDKEQFDEFVKIFNETEDLERALSDLNLNHKVLNEIVNKTWESVNTADLKAYEQFISKNIDFPLTELIKHLLSSAGRKASIITTNYDRLAEYATSFANGIICTGYNQNHIGYFSSTIHKNNLKSLNGYSGQVNIWKVHGSLDWFKTKGEENIQFPLRHSIPENYIPSIVTPGLSKYFQTHQEPFRTIFTEADSEIENARGFICIGYGFNDLHVQPKLTGQIKSGKPIIVITKELTPKTKQTIIDNDCPNYILIEEDKSNSKNSRIFSSKFGEQIIDDVSYWELSQFIKLIK</sequence>
<accession>A0A3Q9FRY4</accession>
<evidence type="ECO:0000313" key="1">
    <source>
        <dbReference type="EMBL" id="AZQ63814.1"/>
    </source>
</evidence>
<dbReference type="Pfam" id="PF13289">
    <property type="entry name" value="SIR2_2"/>
    <property type="match status" value="1"/>
</dbReference>
<keyword evidence="2" id="KW-1185">Reference proteome</keyword>
<dbReference type="InterPro" id="IPR029035">
    <property type="entry name" value="DHS-like_NAD/FAD-binding_dom"/>
</dbReference>
<gene>
    <name evidence="1" type="ORF">EI427_16750</name>
</gene>
<dbReference type="AlphaFoldDB" id="A0A3Q9FRY4"/>